<sequence length="571" mass="62090">MTPPPPPPSKPYSFVTAGLSAEQIAAIDPDYLRFLRHVRLEAGAYVMEIPSSDGVSPPQVVRYEEEEPLAAPNGAEAPVEATAAEVPSGASPLPVDVEEEEEPLTGQNAVASHDDSKNGEMDSSAAAIVSSSIAPLPVEMGSLVAVEVPAGAAVLPDVAQVVAPTTSPNDGIGCGALLVEEDETPPSAPEPAWYDSDIDESYRRFLEHYSMEMNHAASTFQMGNVLASLEEAQSADNNEQHEVDEENEEEGQEQEQAEEELEEGHEEEQTNNEKEKNKEQRKDKQGEEREDERREETDLEGIIWPTHIIERHESEFKQKLIKALTTKSFSHNEYDTLFAMATKRSPITKERRTRHQEVSYTSPSEMGKSYFDNYPGIFQFLDPSASLATTGPKAPLPRPPPKAYSFDNIGLLVEQITTIDPDYLCFLCHVHLKADAYMMEIPSMDDISPPHVIRYKEEELLVAPNGAKAPVEAETEVSSGASPLLIDIREEAEPLTRETDSSVAAIVSSSVAPLPVEMGSLVAAEVPSGVALLPDVTQIIASATSPNNGIGCRALLVEEDETPSSAPEPAW</sequence>
<feature type="region of interest" description="Disordered" evidence="1">
    <location>
        <begin position="232"/>
        <end position="298"/>
    </location>
</feature>
<evidence type="ECO:0000256" key="1">
    <source>
        <dbReference type="SAM" id="MobiDB-lite"/>
    </source>
</evidence>
<protein>
    <submittedName>
        <fullName evidence="2">Uncharacterized protein</fullName>
    </submittedName>
</protein>
<dbReference type="Proteomes" id="UP001054889">
    <property type="component" value="Unassembled WGS sequence"/>
</dbReference>
<accession>A0AAV5EVK5</accession>
<reference evidence="2" key="2">
    <citation type="submission" date="2021-12" db="EMBL/GenBank/DDBJ databases">
        <title>Resequencing data analysis of finger millet.</title>
        <authorList>
            <person name="Hatakeyama M."/>
            <person name="Aluri S."/>
            <person name="Balachadran M.T."/>
            <person name="Sivarajan S.R."/>
            <person name="Poveda L."/>
            <person name="Shimizu-Inatsugi R."/>
            <person name="Schlapbach R."/>
            <person name="Sreeman S.M."/>
            <person name="Shimizu K.K."/>
        </authorList>
    </citation>
    <scope>NUCLEOTIDE SEQUENCE</scope>
</reference>
<comment type="caution">
    <text evidence="2">The sequence shown here is derived from an EMBL/GenBank/DDBJ whole genome shotgun (WGS) entry which is preliminary data.</text>
</comment>
<organism evidence="2 3">
    <name type="scientific">Eleusine coracana subsp. coracana</name>
    <dbReference type="NCBI Taxonomy" id="191504"/>
    <lineage>
        <taxon>Eukaryota</taxon>
        <taxon>Viridiplantae</taxon>
        <taxon>Streptophyta</taxon>
        <taxon>Embryophyta</taxon>
        <taxon>Tracheophyta</taxon>
        <taxon>Spermatophyta</taxon>
        <taxon>Magnoliopsida</taxon>
        <taxon>Liliopsida</taxon>
        <taxon>Poales</taxon>
        <taxon>Poaceae</taxon>
        <taxon>PACMAD clade</taxon>
        <taxon>Chloridoideae</taxon>
        <taxon>Cynodonteae</taxon>
        <taxon>Eleusininae</taxon>
        <taxon>Eleusine</taxon>
    </lineage>
</organism>
<name>A0AAV5EVK5_ELECO</name>
<dbReference type="AlphaFoldDB" id="A0AAV5EVK5"/>
<gene>
    <name evidence="2" type="primary">gb14833</name>
    <name evidence="2" type="ORF">PR202_gb14833</name>
</gene>
<feature type="region of interest" description="Disordered" evidence="1">
    <location>
        <begin position="49"/>
        <end position="122"/>
    </location>
</feature>
<proteinExistence type="predicted"/>
<dbReference type="PANTHER" id="PTHR34194:SF2">
    <property type="entry name" value="F14J8.16 PROTEIN"/>
    <property type="match status" value="1"/>
</dbReference>
<dbReference type="PANTHER" id="PTHR34194">
    <property type="entry name" value="F14J8.16 PROTEIN"/>
    <property type="match status" value="1"/>
</dbReference>
<feature type="compositionally biased region" description="Acidic residues" evidence="1">
    <location>
        <begin position="242"/>
        <end position="266"/>
    </location>
</feature>
<reference evidence="2" key="1">
    <citation type="journal article" date="2018" name="DNA Res.">
        <title>Multiple hybrid de novo genome assembly of finger millet, an orphan allotetraploid crop.</title>
        <authorList>
            <person name="Hatakeyama M."/>
            <person name="Aluri S."/>
            <person name="Balachadran M.T."/>
            <person name="Sivarajan S.R."/>
            <person name="Patrignani A."/>
            <person name="Gruter S."/>
            <person name="Poveda L."/>
            <person name="Shimizu-Inatsugi R."/>
            <person name="Baeten J."/>
            <person name="Francoijs K.J."/>
            <person name="Nataraja K.N."/>
            <person name="Reddy Y.A.N."/>
            <person name="Phadnis S."/>
            <person name="Ravikumar R.L."/>
            <person name="Schlapbach R."/>
            <person name="Sreeman S.M."/>
            <person name="Shimizu K.K."/>
        </authorList>
    </citation>
    <scope>NUCLEOTIDE SEQUENCE</scope>
</reference>
<evidence type="ECO:0000313" key="2">
    <source>
        <dbReference type="EMBL" id="GJN26867.1"/>
    </source>
</evidence>
<feature type="compositionally biased region" description="Low complexity" evidence="1">
    <location>
        <begin position="75"/>
        <end position="87"/>
    </location>
</feature>
<feature type="compositionally biased region" description="Basic and acidic residues" evidence="1">
    <location>
        <begin position="267"/>
        <end position="296"/>
    </location>
</feature>
<dbReference type="EMBL" id="BQKI01000079">
    <property type="protein sequence ID" value="GJN26867.1"/>
    <property type="molecule type" value="Genomic_DNA"/>
</dbReference>
<evidence type="ECO:0000313" key="3">
    <source>
        <dbReference type="Proteomes" id="UP001054889"/>
    </source>
</evidence>
<keyword evidence="3" id="KW-1185">Reference proteome</keyword>